<proteinExistence type="predicted"/>
<comment type="caution">
    <text evidence="2">The sequence shown here is derived from an EMBL/GenBank/DDBJ whole genome shotgun (WGS) entry which is preliminary data.</text>
</comment>
<dbReference type="PANTHER" id="PTHR20935:SF0">
    <property type="entry name" value="SERINE_THREONINE-PROTEIN PHOSPHATASE PGAM5, MITOCHONDRIAL"/>
    <property type="match status" value="1"/>
</dbReference>
<protein>
    <submittedName>
        <fullName evidence="2">Broad specificity phosphatase PhoE</fullName>
    </submittedName>
</protein>
<keyword evidence="3" id="KW-1185">Reference proteome</keyword>
<dbReference type="SUPFAM" id="SSF53254">
    <property type="entry name" value="Phosphoglycerate mutase-like"/>
    <property type="match status" value="1"/>
</dbReference>
<dbReference type="Pfam" id="PF00300">
    <property type="entry name" value="His_Phos_1"/>
    <property type="match status" value="1"/>
</dbReference>
<dbReference type="PANTHER" id="PTHR20935">
    <property type="entry name" value="PHOSPHOGLYCERATE MUTASE-RELATED"/>
    <property type="match status" value="1"/>
</dbReference>
<evidence type="ECO:0000313" key="2">
    <source>
        <dbReference type="EMBL" id="TWE13288.1"/>
    </source>
</evidence>
<accession>A0A561ECE8</accession>
<keyword evidence="1" id="KW-0378">Hydrolase</keyword>
<sequence length="217" mass="23382">MGLIYLVRHGQASFGADDYDVLSPLGHEQARVTGAALAARGIQPDRVVSGSLRRQQASLAALADAAGWSPDTVIDSDWNEFDHRAVVASHLRGGKISVTESVTPREYQQTFVRAVDAWTAGELIDVEPFSVFADRCRQALLRVADDDGTTVVVTSGGVIGVLAARSLAGDVTRWSQLNGVVINAAVSKLLVSPRGCTMLSFNEQGHLEHDRRLVTYR</sequence>
<dbReference type="InterPro" id="IPR051021">
    <property type="entry name" value="Mito_Ser/Thr_phosphatase"/>
</dbReference>
<evidence type="ECO:0000313" key="3">
    <source>
        <dbReference type="Proteomes" id="UP000318297"/>
    </source>
</evidence>
<dbReference type="GO" id="GO:0016787">
    <property type="term" value="F:hydrolase activity"/>
    <property type="evidence" value="ECO:0007669"/>
    <property type="project" value="UniProtKB-KW"/>
</dbReference>
<dbReference type="SMART" id="SM00855">
    <property type="entry name" value="PGAM"/>
    <property type="match status" value="1"/>
</dbReference>
<reference evidence="2 3" key="1">
    <citation type="submission" date="2019-06" db="EMBL/GenBank/DDBJ databases">
        <title>Sequencing the genomes of 1000 actinobacteria strains.</title>
        <authorList>
            <person name="Klenk H.-P."/>
        </authorList>
    </citation>
    <scope>NUCLEOTIDE SEQUENCE [LARGE SCALE GENOMIC DNA]</scope>
    <source>
        <strain evidence="2 3">DSM 19560</strain>
    </source>
</reference>
<dbReference type="Proteomes" id="UP000318297">
    <property type="component" value="Unassembled WGS sequence"/>
</dbReference>
<gene>
    <name evidence="2" type="ORF">BKA23_2117</name>
</gene>
<dbReference type="CDD" id="cd07067">
    <property type="entry name" value="HP_PGM_like"/>
    <property type="match status" value="1"/>
</dbReference>
<dbReference type="InterPro" id="IPR029033">
    <property type="entry name" value="His_PPase_superfam"/>
</dbReference>
<dbReference type="AlphaFoldDB" id="A0A561ECE8"/>
<dbReference type="Gene3D" id="3.40.50.1240">
    <property type="entry name" value="Phosphoglycerate mutase-like"/>
    <property type="match status" value="1"/>
</dbReference>
<evidence type="ECO:0000256" key="1">
    <source>
        <dbReference type="ARBA" id="ARBA00022801"/>
    </source>
</evidence>
<name>A0A561ECE8_9MICO</name>
<dbReference type="EMBL" id="VIVQ01000001">
    <property type="protein sequence ID" value="TWE13288.1"/>
    <property type="molecule type" value="Genomic_DNA"/>
</dbReference>
<organism evidence="2 3">
    <name type="scientific">Rudaeicoccus suwonensis</name>
    <dbReference type="NCBI Taxonomy" id="657409"/>
    <lineage>
        <taxon>Bacteria</taxon>
        <taxon>Bacillati</taxon>
        <taxon>Actinomycetota</taxon>
        <taxon>Actinomycetes</taxon>
        <taxon>Micrococcales</taxon>
        <taxon>Dermacoccaceae</taxon>
        <taxon>Rudaeicoccus</taxon>
    </lineage>
</organism>
<dbReference type="InterPro" id="IPR013078">
    <property type="entry name" value="His_Pase_superF_clade-1"/>
</dbReference>